<keyword evidence="9 13" id="KW-0249">Electron transport</keyword>
<dbReference type="GO" id="GO:0070069">
    <property type="term" value="C:cytochrome complex"/>
    <property type="evidence" value="ECO:0007669"/>
    <property type="project" value="UniProtKB-UniRule"/>
</dbReference>
<evidence type="ECO:0000256" key="10">
    <source>
        <dbReference type="ARBA" id="ARBA00022989"/>
    </source>
</evidence>
<dbReference type="GO" id="GO:0019646">
    <property type="term" value="P:aerobic electron transport chain"/>
    <property type="evidence" value="ECO:0007669"/>
    <property type="project" value="InterPro"/>
</dbReference>
<evidence type="ECO:0000256" key="3">
    <source>
        <dbReference type="ARBA" id="ARBA00022448"/>
    </source>
</evidence>
<dbReference type="GO" id="GO:0005886">
    <property type="term" value="C:plasma membrane"/>
    <property type="evidence" value="ECO:0007669"/>
    <property type="project" value="UniProtKB-SubCell"/>
</dbReference>
<dbReference type="InterPro" id="IPR002585">
    <property type="entry name" value="Cyt-d_ubiquinol_oxidase_su_1"/>
</dbReference>
<evidence type="ECO:0000313" key="15">
    <source>
        <dbReference type="Proteomes" id="UP000295221"/>
    </source>
</evidence>
<name>A0A4R2GNI0_9BACT</name>
<reference evidence="14 15" key="1">
    <citation type="submission" date="2019-03" db="EMBL/GenBank/DDBJ databases">
        <title>Genomic Encyclopedia of Type Strains, Phase IV (KMG-IV): sequencing the most valuable type-strain genomes for metagenomic binning, comparative biology and taxonomic classification.</title>
        <authorList>
            <person name="Goeker M."/>
        </authorList>
    </citation>
    <scope>NUCLEOTIDE SEQUENCE [LARGE SCALE GENOMIC DNA]</scope>
    <source>
        <strain evidence="14 15">DSM 24179</strain>
    </source>
</reference>
<evidence type="ECO:0000256" key="12">
    <source>
        <dbReference type="ARBA" id="ARBA00023136"/>
    </source>
</evidence>
<keyword evidence="12 13" id="KW-0472">Membrane</keyword>
<feature type="transmembrane region" description="Helical" evidence="13">
    <location>
        <begin position="225"/>
        <end position="251"/>
    </location>
</feature>
<evidence type="ECO:0000256" key="4">
    <source>
        <dbReference type="ARBA" id="ARBA00022475"/>
    </source>
</evidence>
<evidence type="ECO:0000256" key="6">
    <source>
        <dbReference type="ARBA" id="ARBA00022617"/>
    </source>
</evidence>
<keyword evidence="4 13" id="KW-1003">Cell membrane</keyword>
<keyword evidence="10 13" id="KW-1133">Transmembrane helix</keyword>
<evidence type="ECO:0000256" key="7">
    <source>
        <dbReference type="ARBA" id="ARBA00022692"/>
    </source>
</evidence>
<feature type="transmembrane region" description="Helical" evidence="13">
    <location>
        <begin position="474"/>
        <end position="496"/>
    </location>
</feature>
<keyword evidence="15" id="KW-1185">Reference proteome</keyword>
<feature type="transmembrane region" description="Helical" evidence="13">
    <location>
        <begin position="135"/>
        <end position="156"/>
    </location>
</feature>
<gene>
    <name evidence="14" type="ORF">EV194_101188</name>
</gene>
<keyword evidence="5" id="KW-0997">Cell inner membrane</keyword>
<evidence type="ECO:0000256" key="11">
    <source>
        <dbReference type="ARBA" id="ARBA00023004"/>
    </source>
</evidence>
<evidence type="ECO:0000256" key="9">
    <source>
        <dbReference type="ARBA" id="ARBA00022982"/>
    </source>
</evidence>
<evidence type="ECO:0000313" key="14">
    <source>
        <dbReference type="EMBL" id="TCO10558.1"/>
    </source>
</evidence>
<feature type="transmembrane region" description="Helical" evidence="13">
    <location>
        <begin position="59"/>
        <end position="80"/>
    </location>
</feature>
<evidence type="ECO:0000256" key="2">
    <source>
        <dbReference type="ARBA" id="ARBA00009819"/>
    </source>
</evidence>
<keyword evidence="7 13" id="KW-0812">Transmembrane</keyword>
<keyword evidence="8 13" id="KW-0479">Metal-binding</keyword>
<proteinExistence type="inferred from homology"/>
<dbReference type="PANTHER" id="PTHR30365">
    <property type="entry name" value="CYTOCHROME D UBIQUINOL OXIDASE"/>
    <property type="match status" value="1"/>
</dbReference>
<comment type="subcellular location">
    <subcellularLocation>
        <location evidence="1">Cell inner membrane</location>
        <topology evidence="1">Multi-pass membrane protein</topology>
    </subcellularLocation>
</comment>
<dbReference type="RefSeq" id="WP_132431148.1">
    <property type="nucleotide sequence ID" value="NZ_SLWK01000001.1"/>
</dbReference>
<comment type="caution">
    <text evidence="14">The sequence shown here is derived from an EMBL/GenBank/DDBJ whole genome shotgun (WGS) entry which is preliminary data.</text>
</comment>
<dbReference type="GO" id="GO:0016682">
    <property type="term" value="F:oxidoreductase activity, acting on diphenols and related substances as donors, oxygen as acceptor"/>
    <property type="evidence" value="ECO:0007669"/>
    <property type="project" value="TreeGrafter"/>
</dbReference>
<comment type="similarity">
    <text evidence="2 13">Belongs to the cytochrome ubiquinol oxidase subunit 1 family.</text>
</comment>
<dbReference type="GO" id="GO:0020037">
    <property type="term" value="F:heme binding"/>
    <property type="evidence" value="ECO:0007669"/>
    <property type="project" value="TreeGrafter"/>
</dbReference>
<dbReference type="EMBL" id="SLWK01000001">
    <property type="protein sequence ID" value="TCO10558.1"/>
    <property type="molecule type" value="Genomic_DNA"/>
</dbReference>
<protein>
    <submittedName>
        <fullName evidence="14">Cytochrome d ubiquinol oxidase subunit I</fullName>
    </submittedName>
</protein>
<dbReference type="GO" id="GO:0046872">
    <property type="term" value="F:metal ion binding"/>
    <property type="evidence" value="ECO:0007669"/>
    <property type="project" value="UniProtKB-UniRule"/>
</dbReference>
<feature type="transmembrane region" description="Helical" evidence="13">
    <location>
        <begin position="189"/>
        <end position="213"/>
    </location>
</feature>
<keyword evidence="6 13" id="KW-0349">Heme</keyword>
<dbReference type="AlphaFoldDB" id="A0A4R2GNI0"/>
<dbReference type="PANTHER" id="PTHR30365:SF0">
    <property type="entry name" value="CYTOCHROME BD-I UBIQUINOL OXIDASE SUBUNIT 1"/>
    <property type="match status" value="1"/>
</dbReference>
<sequence>MIENIDFTLVNWSRGQFAMIAFYHWLFIPITIGTTYIIAIAQTIHVKTGDPEWERLARFWAKLFGINFAIGVGTGIILGLEFGTNWANYSWIAGDIFGAPLAAEGIMAFFLESTFIAVMFFGWGKVGKKFHLLSCWLVAFGASLSALWILVANGWMNYPVGMVFNPDTARHEMVDFWAVLFSPYAMNKFLHTITSCLVISAFFVIAISSWYLLKKRSILLAKRSIVLAATFGLLSSVYLAMTGDGSAYYVAQKQPAKLATMEGLFDGEEGAGLVMMGILNPNKKLGDDKKDFLFKMEIPKMLSILGYRDANAFVPGMNDLVYGNEEFGIMSAEEKMEKGRIALGALADYKEAQKNNDPQGMEEAELLFNEYYQYMGYGNLHSPEMIIPRKIPLIFYSFRIMVISGMLFIGVLLLFVYLSVKNRIENQKWLLYVGIWCFPLSFIASMCGWIVAEVGRQPWTIQGLLPTMISTSNISANAVIATFWLFATMLTVLVIAEYRIMIGAIRKGPDNLSTKGGPNV</sequence>
<organism evidence="14 15">
    <name type="scientific">Natronoflexus pectinivorans</name>
    <dbReference type="NCBI Taxonomy" id="682526"/>
    <lineage>
        <taxon>Bacteria</taxon>
        <taxon>Pseudomonadati</taxon>
        <taxon>Bacteroidota</taxon>
        <taxon>Bacteroidia</taxon>
        <taxon>Marinilabiliales</taxon>
        <taxon>Marinilabiliaceae</taxon>
        <taxon>Natronoflexus</taxon>
    </lineage>
</organism>
<evidence type="ECO:0000256" key="13">
    <source>
        <dbReference type="PIRNR" id="PIRNR006446"/>
    </source>
</evidence>
<dbReference type="Proteomes" id="UP000295221">
    <property type="component" value="Unassembled WGS sequence"/>
</dbReference>
<dbReference type="GO" id="GO:0009055">
    <property type="term" value="F:electron transfer activity"/>
    <property type="evidence" value="ECO:0007669"/>
    <property type="project" value="UniProtKB-UniRule"/>
</dbReference>
<accession>A0A4R2GNI0</accession>
<evidence type="ECO:0000256" key="1">
    <source>
        <dbReference type="ARBA" id="ARBA00004429"/>
    </source>
</evidence>
<feature type="transmembrane region" description="Helical" evidence="13">
    <location>
        <begin position="100"/>
        <end position="123"/>
    </location>
</feature>
<keyword evidence="3 13" id="KW-0813">Transport</keyword>
<dbReference type="PIRSF" id="PIRSF006446">
    <property type="entry name" value="Cyt_quinol_oxidase_1"/>
    <property type="match status" value="1"/>
</dbReference>
<dbReference type="OrthoDB" id="9807042at2"/>
<evidence type="ECO:0000256" key="5">
    <source>
        <dbReference type="ARBA" id="ARBA00022519"/>
    </source>
</evidence>
<dbReference type="Pfam" id="PF01654">
    <property type="entry name" value="Cyt_bd_oxida_I"/>
    <property type="match status" value="1"/>
</dbReference>
<feature type="transmembrane region" description="Helical" evidence="13">
    <location>
        <begin position="429"/>
        <end position="452"/>
    </location>
</feature>
<keyword evidence="11 13" id="KW-0408">Iron</keyword>
<feature type="transmembrane region" description="Helical" evidence="13">
    <location>
        <begin position="20"/>
        <end position="39"/>
    </location>
</feature>
<evidence type="ECO:0000256" key="8">
    <source>
        <dbReference type="ARBA" id="ARBA00022723"/>
    </source>
</evidence>
<feature type="transmembrane region" description="Helical" evidence="13">
    <location>
        <begin position="393"/>
        <end position="417"/>
    </location>
</feature>